<proteinExistence type="predicted"/>
<dbReference type="InterPro" id="IPR036097">
    <property type="entry name" value="HisK_dim/P_sf"/>
</dbReference>
<dbReference type="GO" id="GO:0016020">
    <property type="term" value="C:membrane"/>
    <property type="evidence" value="ECO:0007669"/>
    <property type="project" value="UniProtKB-SubCell"/>
</dbReference>
<dbReference type="SMART" id="SM00448">
    <property type="entry name" value="REC"/>
    <property type="match status" value="1"/>
</dbReference>
<dbReference type="InterPro" id="IPR005467">
    <property type="entry name" value="His_kinase_dom"/>
</dbReference>
<dbReference type="Gene3D" id="3.30.565.10">
    <property type="entry name" value="Histidine kinase-like ATPase, C-terminal domain"/>
    <property type="match status" value="1"/>
</dbReference>
<dbReference type="InterPro" id="IPR004358">
    <property type="entry name" value="Sig_transdc_His_kin-like_C"/>
</dbReference>
<gene>
    <name evidence="12" type="ORF">GCM10008066_18340</name>
</gene>
<keyword evidence="5" id="KW-0808">Transferase</keyword>
<feature type="modified residue" description="4-aspartylphosphate" evidence="7">
    <location>
        <position position="671"/>
    </location>
</feature>
<evidence type="ECO:0000313" key="12">
    <source>
        <dbReference type="EMBL" id="GGI19290.1"/>
    </source>
</evidence>
<comment type="subcellular location">
    <subcellularLocation>
        <location evidence="2">Membrane</location>
    </subcellularLocation>
</comment>
<keyword evidence="4 7" id="KW-0597">Phosphoprotein</keyword>
<feature type="domain" description="Histidine kinase" evidence="9">
    <location>
        <begin position="382"/>
        <end position="600"/>
    </location>
</feature>
<dbReference type="PANTHER" id="PTHR43065:SF49">
    <property type="entry name" value="HISTIDINE KINASE"/>
    <property type="match status" value="1"/>
</dbReference>
<sequence>MRIRTRLLVLFLSVLIPAFITAGIGISYVFSETQEANRQSMREIAQALALVVDREMMKREAVLKTLATSSALDDGDLQQFYLQAKRVAPTIESSIMLSDLHGNVLLNTRLPYQANRRDPNPLIKSLREQAEPDETIISDMYESTITKRLSFLIQIPVKRDNQIIYFLEMSVFASELQSVFQEQRLPSTWNGSILDRNGIIAARNRNADKFVGKSARTTIVRLMQESYEGFNNDGQALTGEAVTAFFSRAPRSEWRFLISVPQSEFKRSAYNAIMVVGILSLLFFGLAVAAAFILGRNATKAVEKLQESAEKLGKGEPVVVSRSGVYEFDAVSQAMAKASESLSQTHTELERRVNEAVAMSERSQRALLQGQKLEALGRLTGGIAHDFNNVLQTLTTGLQICLLNISGERERTLLQSCQRAVTRGVELARKLMAFGRVQDARLETLNVGEQMRQATPLLTGTLPSNIEFRLHHDHDLWLVTIDPLQFELALLNLTINARDAMPDGGTISIEACNERLAMSEHELPAGEYVRIRITDTGTGMSEEVSARAFDPFFTTKSIGEGSGMGLPQAYGFAKQSGGSLLLDSREGMGTSFTFYLPRTKLTSALPKLDANTEHPYLLTGSLLFVEDDALVRETIVPALSLAGLDVQVAKSGDEALQVLESGKTFDLVFSDVVMPGTINGIDLAQIVRARFASTRIVLATGYSERRVNLPDVRMLAKPYSMDELVVALSSELQRDNDRAS</sequence>
<dbReference type="EMBL" id="BMDI01000001">
    <property type="protein sequence ID" value="GGI19290.1"/>
    <property type="molecule type" value="Genomic_DNA"/>
</dbReference>
<protein>
    <recommendedName>
        <fullName evidence="3">histidine kinase</fullName>
        <ecNumber evidence="3">2.7.13.3</ecNumber>
    </recommendedName>
</protein>
<comment type="catalytic activity">
    <reaction evidence="1">
        <text>ATP + protein L-histidine = ADP + protein N-phospho-L-histidine.</text>
        <dbReference type="EC" id="2.7.13.3"/>
    </reaction>
</comment>
<dbReference type="InterPro" id="IPR003594">
    <property type="entry name" value="HATPase_dom"/>
</dbReference>
<evidence type="ECO:0000256" key="7">
    <source>
        <dbReference type="PROSITE-ProRule" id="PRU00169"/>
    </source>
</evidence>
<feature type="domain" description="Response regulatory" evidence="10">
    <location>
        <begin position="621"/>
        <end position="732"/>
    </location>
</feature>
<dbReference type="InterPro" id="IPR011006">
    <property type="entry name" value="CheY-like_superfamily"/>
</dbReference>
<keyword evidence="13" id="KW-1185">Reference proteome</keyword>
<dbReference type="PROSITE" id="PS50110">
    <property type="entry name" value="RESPONSE_REGULATORY"/>
    <property type="match status" value="1"/>
</dbReference>
<dbReference type="PROSITE" id="PS50885">
    <property type="entry name" value="HAMP"/>
    <property type="match status" value="1"/>
</dbReference>
<dbReference type="SMART" id="SM00387">
    <property type="entry name" value="HATPase_c"/>
    <property type="match status" value="1"/>
</dbReference>
<dbReference type="SUPFAM" id="SSF55874">
    <property type="entry name" value="ATPase domain of HSP90 chaperone/DNA topoisomerase II/histidine kinase"/>
    <property type="match status" value="1"/>
</dbReference>
<dbReference type="SUPFAM" id="SSF52172">
    <property type="entry name" value="CheY-like"/>
    <property type="match status" value="1"/>
</dbReference>
<dbReference type="PRINTS" id="PR00344">
    <property type="entry name" value="BCTRLSENSOR"/>
</dbReference>
<dbReference type="Gene3D" id="3.30.450.20">
    <property type="entry name" value="PAS domain"/>
    <property type="match status" value="1"/>
</dbReference>
<reference evidence="13" key="1">
    <citation type="journal article" date="2019" name="Int. J. Syst. Evol. Microbiol.">
        <title>The Global Catalogue of Microorganisms (GCM) 10K type strain sequencing project: providing services to taxonomists for standard genome sequencing and annotation.</title>
        <authorList>
            <consortium name="The Broad Institute Genomics Platform"/>
            <consortium name="The Broad Institute Genome Sequencing Center for Infectious Disease"/>
            <person name="Wu L."/>
            <person name="Ma J."/>
        </authorList>
    </citation>
    <scope>NUCLEOTIDE SEQUENCE [LARGE SCALE GENOMIC DNA]</scope>
    <source>
        <strain evidence="13">CCM 2767</strain>
    </source>
</reference>
<evidence type="ECO:0000256" key="3">
    <source>
        <dbReference type="ARBA" id="ARBA00012438"/>
    </source>
</evidence>
<evidence type="ECO:0000259" key="10">
    <source>
        <dbReference type="PROSITE" id="PS50110"/>
    </source>
</evidence>
<evidence type="ECO:0000256" key="5">
    <source>
        <dbReference type="ARBA" id="ARBA00022679"/>
    </source>
</evidence>
<dbReference type="CDD" id="cd18774">
    <property type="entry name" value="PDC2_HK_sensor"/>
    <property type="match status" value="1"/>
</dbReference>
<dbReference type="Gene3D" id="3.40.50.2300">
    <property type="match status" value="1"/>
</dbReference>
<keyword evidence="6" id="KW-0418">Kinase</keyword>
<dbReference type="Pfam" id="PF00072">
    <property type="entry name" value="Response_reg"/>
    <property type="match status" value="1"/>
</dbReference>
<dbReference type="PROSITE" id="PS50109">
    <property type="entry name" value="HIS_KIN"/>
    <property type="match status" value="1"/>
</dbReference>
<evidence type="ECO:0000313" key="13">
    <source>
        <dbReference type="Proteomes" id="UP000642180"/>
    </source>
</evidence>
<dbReference type="GO" id="GO:0000155">
    <property type="term" value="F:phosphorelay sensor kinase activity"/>
    <property type="evidence" value="ECO:0007669"/>
    <property type="project" value="InterPro"/>
</dbReference>
<evidence type="ECO:0000259" key="9">
    <source>
        <dbReference type="PROSITE" id="PS50109"/>
    </source>
</evidence>
<comment type="caution">
    <text evidence="12">The sequence shown here is derived from an EMBL/GenBank/DDBJ whole genome shotgun (WGS) entry which is preliminary data.</text>
</comment>
<keyword evidence="8" id="KW-0812">Transmembrane</keyword>
<dbReference type="InterPro" id="IPR036890">
    <property type="entry name" value="HATPase_C_sf"/>
</dbReference>
<dbReference type="Proteomes" id="UP000642180">
    <property type="component" value="Unassembled WGS sequence"/>
</dbReference>
<dbReference type="AlphaFoldDB" id="A0A8J3F3F9"/>
<dbReference type="EC" id="2.7.13.3" evidence="3"/>
<evidence type="ECO:0000256" key="4">
    <source>
        <dbReference type="ARBA" id="ARBA00022553"/>
    </source>
</evidence>
<keyword evidence="8" id="KW-1133">Transmembrane helix</keyword>
<evidence type="ECO:0000256" key="2">
    <source>
        <dbReference type="ARBA" id="ARBA00004370"/>
    </source>
</evidence>
<dbReference type="RefSeq" id="WP_188380927.1">
    <property type="nucleotide sequence ID" value="NZ_BMDI01000001.1"/>
</dbReference>
<evidence type="ECO:0000259" key="11">
    <source>
        <dbReference type="PROSITE" id="PS50885"/>
    </source>
</evidence>
<name>A0A8J3F3F9_9BURK</name>
<dbReference type="PANTHER" id="PTHR43065">
    <property type="entry name" value="SENSOR HISTIDINE KINASE"/>
    <property type="match status" value="1"/>
</dbReference>
<dbReference type="InterPro" id="IPR001789">
    <property type="entry name" value="Sig_transdc_resp-reg_receiver"/>
</dbReference>
<feature type="transmembrane region" description="Helical" evidence="8">
    <location>
        <begin position="269"/>
        <end position="294"/>
    </location>
</feature>
<dbReference type="Gene3D" id="1.10.287.130">
    <property type="match status" value="1"/>
</dbReference>
<evidence type="ECO:0000256" key="1">
    <source>
        <dbReference type="ARBA" id="ARBA00000085"/>
    </source>
</evidence>
<dbReference type="Pfam" id="PF02518">
    <property type="entry name" value="HATPase_c"/>
    <property type="match status" value="1"/>
</dbReference>
<organism evidence="12 13">
    <name type="scientific">Oxalicibacterium faecigallinarum</name>
    <dbReference type="NCBI Taxonomy" id="573741"/>
    <lineage>
        <taxon>Bacteria</taxon>
        <taxon>Pseudomonadati</taxon>
        <taxon>Pseudomonadota</taxon>
        <taxon>Betaproteobacteria</taxon>
        <taxon>Burkholderiales</taxon>
        <taxon>Oxalobacteraceae</taxon>
        <taxon>Oxalicibacterium</taxon>
    </lineage>
</organism>
<dbReference type="SUPFAM" id="SSF47384">
    <property type="entry name" value="Homodimeric domain of signal transducing histidine kinase"/>
    <property type="match status" value="1"/>
</dbReference>
<dbReference type="InterPro" id="IPR003660">
    <property type="entry name" value="HAMP_dom"/>
</dbReference>
<evidence type="ECO:0000256" key="6">
    <source>
        <dbReference type="ARBA" id="ARBA00022777"/>
    </source>
</evidence>
<evidence type="ECO:0000256" key="8">
    <source>
        <dbReference type="SAM" id="Phobius"/>
    </source>
</evidence>
<keyword evidence="8" id="KW-0472">Membrane</keyword>
<feature type="domain" description="HAMP" evidence="11">
    <location>
        <begin position="296"/>
        <end position="347"/>
    </location>
</feature>
<accession>A0A8J3F3F9</accession>